<evidence type="ECO:0000259" key="6">
    <source>
        <dbReference type="Pfam" id="PF09864"/>
    </source>
</evidence>
<dbReference type="EMBL" id="CAKLDI010000002">
    <property type="protein sequence ID" value="CAH0535729.1"/>
    <property type="molecule type" value="Genomic_DNA"/>
</dbReference>
<feature type="signal peptide" evidence="5">
    <location>
        <begin position="1"/>
        <end position="21"/>
    </location>
</feature>
<feature type="domain" description="C-type lysozyme inhibitor" evidence="6">
    <location>
        <begin position="43"/>
        <end position="112"/>
    </location>
</feature>
<dbReference type="Gene3D" id="2.40.128.200">
    <property type="match status" value="1"/>
</dbReference>
<dbReference type="InterPro" id="IPR036328">
    <property type="entry name" value="MliC_sf"/>
</dbReference>
<organism evidence="7 8">
    <name type="scientific">Vibrio stylophorae</name>
    <dbReference type="NCBI Taxonomy" id="659351"/>
    <lineage>
        <taxon>Bacteria</taxon>
        <taxon>Pseudomonadati</taxon>
        <taxon>Pseudomonadota</taxon>
        <taxon>Gammaproteobacteria</taxon>
        <taxon>Vibrionales</taxon>
        <taxon>Vibrionaceae</taxon>
        <taxon>Vibrio</taxon>
    </lineage>
</organism>
<accession>A0ABM8ZXZ6</accession>
<name>A0ABM8ZXZ6_9VIBR</name>
<feature type="chain" id="PRO_5046260126" description="C-type lysozyme inhibitor domain-containing protein" evidence="5">
    <location>
        <begin position="22"/>
        <end position="129"/>
    </location>
</feature>
<reference evidence="7" key="1">
    <citation type="submission" date="2021-11" db="EMBL/GenBank/DDBJ databases">
        <authorList>
            <person name="Rodrigo-Torres L."/>
            <person name="Arahal R. D."/>
            <person name="Lucena T."/>
        </authorList>
    </citation>
    <scope>NUCLEOTIDE SEQUENCE</scope>
    <source>
        <strain evidence="7">CECT 7929</strain>
    </source>
</reference>
<keyword evidence="8" id="KW-1185">Reference proteome</keyword>
<dbReference type="SUPFAM" id="SSF141488">
    <property type="entry name" value="YdhA-like"/>
    <property type="match status" value="1"/>
</dbReference>
<keyword evidence="4" id="KW-0449">Lipoprotein</keyword>
<dbReference type="PROSITE" id="PS51257">
    <property type="entry name" value="PROKAR_LIPOPROTEIN"/>
    <property type="match status" value="1"/>
</dbReference>
<evidence type="ECO:0000256" key="5">
    <source>
        <dbReference type="SAM" id="SignalP"/>
    </source>
</evidence>
<proteinExistence type="predicted"/>
<evidence type="ECO:0000313" key="7">
    <source>
        <dbReference type="EMBL" id="CAH0535729.1"/>
    </source>
</evidence>
<evidence type="ECO:0000256" key="3">
    <source>
        <dbReference type="ARBA" id="ARBA00023139"/>
    </source>
</evidence>
<evidence type="ECO:0000256" key="4">
    <source>
        <dbReference type="ARBA" id="ARBA00023288"/>
    </source>
</evidence>
<gene>
    <name evidence="7" type="ORF">VST7929_03203</name>
</gene>
<sequence>MKRRLIPMLGIAAALTLSACAAKPLEPTVDTPLSVTGGESVVYQCEGNAQVTVKYYGLSDGSLSFAKVMLPDGQIYTLPQAVSGSGVRFSDGISLSWQSKGKEGFVDTLNDQGKWQPQYRQCVMVESAL</sequence>
<keyword evidence="1 5" id="KW-0732">Signal</keyword>
<dbReference type="InterPro" id="IPR018660">
    <property type="entry name" value="MliC"/>
</dbReference>
<evidence type="ECO:0000313" key="8">
    <source>
        <dbReference type="Proteomes" id="UP000838672"/>
    </source>
</evidence>
<protein>
    <recommendedName>
        <fullName evidence="6">C-type lysozyme inhibitor domain-containing protein</fullName>
    </recommendedName>
</protein>
<evidence type="ECO:0000256" key="2">
    <source>
        <dbReference type="ARBA" id="ARBA00023136"/>
    </source>
</evidence>
<evidence type="ECO:0000256" key="1">
    <source>
        <dbReference type="ARBA" id="ARBA00022729"/>
    </source>
</evidence>
<keyword evidence="2" id="KW-0472">Membrane</keyword>
<dbReference type="Pfam" id="PF09864">
    <property type="entry name" value="MliC"/>
    <property type="match status" value="1"/>
</dbReference>
<dbReference type="RefSeq" id="WP_237468588.1">
    <property type="nucleotide sequence ID" value="NZ_CAKLDI010000002.1"/>
</dbReference>
<comment type="caution">
    <text evidence="7">The sequence shown here is derived from an EMBL/GenBank/DDBJ whole genome shotgun (WGS) entry which is preliminary data.</text>
</comment>
<dbReference type="Proteomes" id="UP000838672">
    <property type="component" value="Unassembled WGS sequence"/>
</dbReference>
<keyword evidence="3" id="KW-0564">Palmitate</keyword>